<dbReference type="InterPro" id="IPR011990">
    <property type="entry name" value="TPR-like_helical_dom_sf"/>
</dbReference>
<dbReference type="InterPro" id="IPR041662">
    <property type="entry name" value="SusD-like_2"/>
</dbReference>
<evidence type="ECO:0000313" key="2">
    <source>
        <dbReference type="Proteomes" id="UP000320042"/>
    </source>
</evidence>
<reference evidence="1 2" key="1">
    <citation type="submission" date="2019-07" db="EMBL/GenBank/DDBJ databases">
        <authorList>
            <person name="Kim J."/>
        </authorList>
    </citation>
    <scope>NUCLEOTIDE SEQUENCE [LARGE SCALE GENOMIC DNA]</scope>
    <source>
        <strain evidence="2">dk17</strain>
    </source>
</reference>
<dbReference type="AlphaFoldDB" id="A0A563UEL3"/>
<keyword evidence="2" id="KW-1185">Reference proteome</keyword>
<dbReference type="Gene3D" id="1.25.40.390">
    <property type="match status" value="1"/>
</dbReference>
<comment type="caution">
    <text evidence="1">The sequence shown here is derived from an EMBL/GenBank/DDBJ whole genome shotgun (WGS) entry which is preliminary data.</text>
</comment>
<proteinExistence type="predicted"/>
<name>A0A563UEL3_9SPHI</name>
<dbReference type="PROSITE" id="PS51257">
    <property type="entry name" value="PROKAR_LIPOPROTEIN"/>
    <property type="match status" value="1"/>
</dbReference>
<dbReference type="OrthoDB" id="9766256at2"/>
<dbReference type="RefSeq" id="WP_146381354.1">
    <property type="nucleotide sequence ID" value="NZ_VOEJ01000003.1"/>
</dbReference>
<evidence type="ECO:0000313" key="1">
    <source>
        <dbReference type="EMBL" id="TWR29798.1"/>
    </source>
</evidence>
<organism evidence="1 2">
    <name type="scientific">Mucilaginibacter pallidiroseus</name>
    <dbReference type="NCBI Taxonomy" id="2599295"/>
    <lineage>
        <taxon>Bacteria</taxon>
        <taxon>Pseudomonadati</taxon>
        <taxon>Bacteroidota</taxon>
        <taxon>Sphingobacteriia</taxon>
        <taxon>Sphingobacteriales</taxon>
        <taxon>Sphingobacteriaceae</taxon>
        <taxon>Mucilaginibacter</taxon>
    </lineage>
</organism>
<dbReference type="Pfam" id="PF12771">
    <property type="entry name" value="SusD-like_2"/>
    <property type="match status" value="1"/>
</dbReference>
<keyword evidence="1" id="KW-0449">Lipoprotein</keyword>
<gene>
    <name evidence="1" type="ORF">FPZ43_08050</name>
</gene>
<accession>A0A563UEL3</accession>
<dbReference type="EMBL" id="VOEJ01000003">
    <property type="protein sequence ID" value="TWR29798.1"/>
    <property type="molecule type" value="Genomic_DNA"/>
</dbReference>
<sequence length="526" mass="56745">MKKYISAIILSASLLGLSSCKKYLDINNNPNQATTSTPTYVLPNAMEVTARTVVTYHNYGAQTVGYMVNAGGYGGWGTIFTYNYTTNEQTGLWTSVFGNLRDYQYILTSTAGNPNQVYFNAIARIMRAFDYQMLVDEYGNVPYTDAIKGAESLTPKYDDAAAIYQDLVAQLNQAIADINGANAGTQSSVTSPDIMFGGDMGKWKQFANTLKLRILLRASNSSLTSFVNTNLGSFNTADGFLAEDATISPGYIVTSGKQNQMWETYHSNSAGSQSGFGRQFIPSRYVLTFYNGGHLTDTKRAALTYASGINVPANQLGNENNPPVALSGTPAWYIGGTDYASAPNALGILKGRTMRQPILLLAEAKFLLAEAALKGFALSGTAVANFDAGVTASFRYLEKDINGSVGSADPAADVTAYKAANAGIYLADYNLATTDAQRLEAIITQKYIALNFIHGQEAWSEFRRTGYPAVSGTAATTTFASSLSQSTRTDRLPVRVLYPTSEYTYNPGNAPAGINPFTSRIFWDAN</sequence>
<protein>
    <submittedName>
        <fullName evidence="1">SusD/RagB family nutrient-binding outer membrane lipoprotein</fullName>
    </submittedName>
</protein>
<dbReference type="Proteomes" id="UP000320042">
    <property type="component" value="Unassembled WGS sequence"/>
</dbReference>
<dbReference type="SUPFAM" id="SSF48452">
    <property type="entry name" value="TPR-like"/>
    <property type="match status" value="1"/>
</dbReference>